<evidence type="ECO:0000256" key="6">
    <source>
        <dbReference type="ARBA" id="ARBA00023235"/>
    </source>
</evidence>
<dbReference type="Pfam" id="PF01263">
    <property type="entry name" value="Aldose_epim"/>
    <property type="match status" value="1"/>
</dbReference>
<keyword evidence="14" id="KW-1185">Reference proteome</keyword>
<evidence type="ECO:0000256" key="5">
    <source>
        <dbReference type="ARBA" id="ARBA00006206"/>
    </source>
</evidence>
<evidence type="ECO:0000256" key="4">
    <source>
        <dbReference type="ARBA" id="ARBA00005028"/>
    </source>
</evidence>
<dbReference type="InterPro" id="IPR008183">
    <property type="entry name" value="Aldose_1/G6P_1-epimerase"/>
</dbReference>
<feature type="binding site" evidence="11">
    <location>
        <position position="241"/>
    </location>
    <ligand>
        <name>beta-D-galactose</name>
        <dbReference type="ChEBI" id="CHEBI:27667"/>
    </ligand>
</feature>
<name>T1JUX2_TETUR</name>
<evidence type="ECO:0000256" key="1">
    <source>
        <dbReference type="ARBA" id="ARBA00001614"/>
    </source>
</evidence>
<feature type="binding site" evidence="12">
    <location>
        <begin position="172"/>
        <end position="174"/>
    </location>
    <ligand>
        <name>beta-D-galactose</name>
        <dbReference type="ChEBI" id="CHEBI:27667"/>
    </ligand>
</feature>
<keyword evidence="6 9" id="KW-0413">Isomerase</keyword>
<dbReference type="STRING" id="32264.T1JUX2"/>
<dbReference type="PANTHER" id="PTHR10091">
    <property type="entry name" value="ALDOSE-1-EPIMERASE"/>
    <property type="match status" value="1"/>
</dbReference>
<dbReference type="Gene3D" id="2.70.98.10">
    <property type="match status" value="1"/>
</dbReference>
<dbReference type="GO" id="GO:0006006">
    <property type="term" value="P:glucose metabolic process"/>
    <property type="evidence" value="ECO:0007669"/>
    <property type="project" value="TreeGrafter"/>
</dbReference>
<reference evidence="13" key="2">
    <citation type="submission" date="2015-06" db="UniProtKB">
        <authorList>
            <consortium name="EnsemblMetazoa"/>
        </authorList>
    </citation>
    <scope>IDENTIFICATION</scope>
</reference>
<dbReference type="NCBIfam" id="NF008277">
    <property type="entry name" value="PRK11055.1"/>
    <property type="match status" value="1"/>
</dbReference>
<dbReference type="GO" id="GO:0033499">
    <property type="term" value="P:galactose catabolic process via UDP-galactose, Leloir pathway"/>
    <property type="evidence" value="ECO:0007669"/>
    <property type="project" value="TreeGrafter"/>
</dbReference>
<dbReference type="InterPro" id="IPR018052">
    <property type="entry name" value="Ald1_epimerase_CS"/>
</dbReference>
<dbReference type="HOGENOM" id="CLU_031753_2_0_1"/>
<dbReference type="OMA" id="LENDHGM"/>
<dbReference type="eggNOG" id="KOG1604">
    <property type="taxonomic scope" value="Eukaryota"/>
</dbReference>
<dbReference type="UniPathway" id="UPA00214"/>
<evidence type="ECO:0000256" key="11">
    <source>
        <dbReference type="PIRSR" id="PIRSR005096-2"/>
    </source>
</evidence>
<dbReference type="CDD" id="cd09019">
    <property type="entry name" value="galactose_mutarotase_like"/>
    <property type="match status" value="1"/>
</dbReference>
<dbReference type="InterPro" id="IPR047215">
    <property type="entry name" value="Galactose_mutarotase-like"/>
</dbReference>
<dbReference type="EC" id="5.1.3.3" evidence="9"/>
<dbReference type="AlphaFoldDB" id="T1JUX2"/>
<dbReference type="InterPro" id="IPR015443">
    <property type="entry name" value="Aldose_1-epimerase"/>
</dbReference>
<evidence type="ECO:0000256" key="10">
    <source>
        <dbReference type="PIRSR" id="PIRSR005096-1"/>
    </source>
</evidence>
<dbReference type="KEGG" id="tut:107371462"/>
<dbReference type="InterPro" id="IPR011013">
    <property type="entry name" value="Gal_mutarotase_sf_dom"/>
</dbReference>
<sequence>MYDTYTISNKRGSLKASLISVGASIKNLYVVDKNGEERDIVLGLPQPSDYIDKNVPYFGCVVGRVAGRIRNASFKIDGKSYSLEANNGPNCLHGGKVSFSHRPWTVENQTASSIKFSILSPNGDCGFPGTLKVSIEYAVNDSEELSLNYEAQLINDDEEKDIAATIVNLTNHTYFNLSGFKDLNDLTVVNHIVQTDCNRVLEKDDSLTANGKIINVEDNPALNFTKAKKIGDFIEQIGGYDDCYLVPGYKEDDPKSESQCIPAISVSCPSSGIKMTMSTTEPAFQFYTGNFLNPSIPTKSYPHQSDIQYDKHYGFCLEAQRPPNAINIPGWEKYVILRRNQTYKQTTVYAFKNDDN</sequence>
<evidence type="ECO:0000256" key="9">
    <source>
        <dbReference type="PIRNR" id="PIRNR005096"/>
    </source>
</evidence>
<feature type="active site" description="Proton acceptor" evidence="10">
    <location>
        <position position="318"/>
    </location>
</feature>
<comment type="similarity">
    <text evidence="5 9">Belongs to the aldose epimerase family.</text>
</comment>
<dbReference type="GO" id="GO:0030246">
    <property type="term" value="F:carbohydrate binding"/>
    <property type="evidence" value="ECO:0007669"/>
    <property type="project" value="InterPro"/>
</dbReference>
<evidence type="ECO:0000256" key="8">
    <source>
        <dbReference type="ARBA" id="ARBA00045743"/>
    </source>
</evidence>
<dbReference type="SUPFAM" id="SSF74650">
    <property type="entry name" value="Galactose mutarotase-like"/>
    <property type="match status" value="1"/>
</dbReference>
<evidence type="ECO:0000313" key="13">
    <source>
        <dbReference type="EnsemblMetazoa" id="tetur02g02490.1"/>
    </source>
</evidence>
<evidence type="ECO:0000256" key="12">
    <source>
        <dbReference type="PIRSR" id="PIRSR005096-3"/>
    </source>
</evidence>
<accession>T1JUX2</accession>
<keyword evidence="7 9" id="KW-0119">Carbohydrate metabolism</keyword>
<comment type="catalytic activity">
    <reaction evidence="1 9">
        <text>alpha-D-glucose = beta-D-glucose</text>
        <dbReference type="Rhea" id="RHEA:10264"/>
        <dbReference type="ChEBI" id="CHEBI:15903"/>
        <dbReference type="ChEBI" id="CHEBI:17925"/>
        <dbReference type="EC" id="5.1.3.3"/>
    </reaction>
</comment>
<evidence type="ECO:0000256" key="3">
    <source>
        <dbReference type="ARBA" id="ARBA00004947"/>
    </source>
</evidence>
<dbReference type="InterPro" id="IPR014718">
    <property type="entry name" value="GH-type_carb-bd"/>
</dbReference>
<comment type="catalytic activity">
    <reaction evidence="2">
        <text>alpha-D-galactose = beta-D-galactose</text>
        <dbReference type="Rhea" id="RHEA:28675"/>
        <dbReference type="ChEBI" id="CHEBI:27667"/>
        <dbReference type="ChEBI" id="CHEBI:28061"/>
        <dbReference type="EC" id="5.1.3.3"/>
    </reaction>
    <physiologicalReaction direction="right-to-left" evidence="2">
        <dbReference type="Rhea" id="RHEA:28677"/>
    </physiologicalReaction>
</comment>
<evidence type="ECO:0000256" key="2">
    <source>
        <dbReference type="ARBA" id="ARBA00001712"/>
    </source>
</evidence>
<evidence type="ECO:0000313" key="14">
    <source>
        <dbReference type="Proteomes" id="UP000015104"/>
    </source>
</evidence>
<organism evidence="13 14">
    <name type="scientific">Tetranychus urticae</name>
    <name type="common">Two-spotted spider mite</name>
    <dbReference type="NCBI Taxonomy" id="32264"/>
    <lineage>
        <taxon>Eukaryota</taxon>
        <taxon>Metazoa</taxon>
        <taxon>Ecdysozoa</taxon>
        <taxon>Arthropoda</taxon>
        <taxon>Chelicerata</taxon>
        <taxon>Arachnida</taxon>
        <taxon>Acari</taxon>
        <taxon>Acariformes</taxon>
        <taxon>Trombidiformes</taxon>
        <taxon>Prostigmata</taxon>
        <taxon>Eleutherengona</taxon>
        <taxon>Raphignathae</taxon>
        <taxon>Tetranychoidea</taxon>
        <taxon>Tetranychidae</taxon>
        <taxon>Tetranychus</taxon>
    </lineage>
</organism>
<proteinExistence type="inferred from homology"/>
<reference evidence="14" key="1">
    <citation type="submission" date="2011-08" db="EMBL/GenBank/DDBJ databases">
        <authorList>
            <person name="Rombauts S."/>
        </authorList>
    </citation>
    <scope>NUCLEOTIDE SEQUENCE</scope>
    <source>
        <strain evidence="14">London</strain>
    </source>
</reference>
<dbReference type="EMBL" id="CAEY01000785">
    <property type="status" value="NOT_ANNOTATED_CDS"/>
    <property type="molecule type" value="Genomic_DNA"/>
</dbReference>
<dbReference type="EnsemblMetazoa" id="tetur02g02490.1">
    <property type="protein sequence ID" value="tetur02g02490.1"/>
    <property type="gene ID" value="tetur02g02490"/>
</dbReference>
<feature type="active site" description="Proton donor" evidence="10">
    <location>
        <position position="172"/>
    </location>
</feature>
<dbReference type="UniPathway" id="UPA00242"/>
<protein>
    <recommendedName>
        <fullName evidence="9">Aldose 1-epimerase</fullName>
        <ecNumber evidence="9">5.1.3.3</ecNumber>
    </recommendedName>
</protein>
<evidence type="ECO:0000256" key="7">
    <source>
        <dbReference type="ARBA" id="ARBA00023277"/>
    </source>
</evidence>
<dbReference type="Proteomes" id="UP000015104">
    <property type="component" value="Unassembled WGS sequence"/>
</dbReference>
<gene>
    <name evidence="13" type="primary">107371462</name>
</gene>
<dbReference type="PROSITE" id="PS00545">
    <property type="entry name" value="ALDOSE_1_EPIMERASE"/>
    <property type="match status" value="1"/>
</dbReference>
<comment type="pathway">
    <text evidence="3">Carbohydrate metabolism; galactose metabolism.</text>
</comment>
<dbReference type="GO" id="GO:0004034">
    <property type="term" value="F:aldose 1-epimerase activity"/>
    <property type="evidence" value="ECO:0007669"/>
    <property type="project" value="UniProtKB-EC"/>
</dbReference>
<comment type="pathway">
    <text evidence="4 9">Carbohydrate metabolism; hexose metabolism.</text>
</comment>
<dbReference type="OrthoDB" id="274691at2759"/>
<dbReference type="PIRSF" id="PIRSF005096">
    <property type="entry name" value="GALM"/>
    <property type="match status" value="1"/>
</dbReference>
<dbReference type="PANTHER" id="PTHR10091:SF0">
    <property type="entry name" value="GALACTOSE MUTAROTASE"/>
    <property type="match status" value="1"/>
</dbReference>
<comment type="function">
    <text evidence="8">Mutarotase that catalyzes the interconversion of beta-D-galactose and alpha-D-galactose during galactose metabolism. Beta-D-galactose is metabolized in the liver into glucose 1-phosphate, the primary metabolic fuel, by the action of four enzymes that constitute the Leloir pathway: GALM, GALK1 (galactokinase), GALT (galactose-1-phosphate uridylyltransferase) and GALE (UDP-galactose-4'-epimerase). Involved in the maintenance of the equilibrium between the beta- and alpha-anomers of galactose, therefore ensuring a sufficient supply of the alpha-anomer for GALK1. Also active on D-glucose although shows a preference for galactose over glucose.</text>
</comment>